<dbReference type="AlphaFoldDB" id="A0AAV5FAS7"/>
<evidence type="ECO:0000256" key="1">
    <source>
        <dbReference type="SAM" id="MobiDB-lite"/>
    </source>
</evidence>
<gene>
    <name evidence="2" type="primary">gb20464</name>
    <name evidence="2" type="ORF">PR202_gb20464</name>
</gene>
<organism evidence="2 3">
    <name type="scientific">Eleusine coracana subsp. coracana</name>
    <dbReference type="NCBI Taxonomy" id="191504"/>
    <lineage>
        <taxon>Eukaryota</taxon>
        <taxon>Viridiplantae</taxon>
        <taxon>Streptophyta</taxon>
        <taxon>Embryophyta</taxon>
        <taxon>Tracheophyta</taxon>
        <taxon>Spermatophyta</taxon>
        <taxon>Magnoliopsida</taxon>
        <taxon>Liliopsida</taxon>
        <taxon>Poales</taxon>
        <taxon>Poaceae</taxon>
        <taxon>PACMAD clade</taxon>
        <taxon>Chloridoideae</taxon>
        <taxon>Cynodonteae</taxon>
        <taxon>Eleusininae</taxon>
        <taxon>Eleusine</taxon>
    </lineage>
</organism>
<dbReference type="PANTHER" id="PTHR46327:SF2">
    <property type="entry name" value="SEQUENCE-SPECIFIC DNA BINDING TRANSCRIPTION FACTOR"/>
    <property type="match status" value="1"/>
</dbReference>
<sequence>MFPNNQRLHHHHNHHSSSNKRKRGRGADEEDDFDDDEGNKRARGSEQSAAVQQLQSELAAATADPQAARGWVRRRAVEVEEQQVALEWRAHQLERQRLKWDRFRANKERDMERARLRNDRDRLDGRRMLLMLRSRDIELDMVEANSSSVDHQNNGIAAVHQLGSSPSTAAHPN</sequence>
<reference evidence="2" key="1">
    <citation type="journal article" date="2018" name="DNA Res.">
        <title>Multiple hybrid de novo genome assembly of finger millet, an orphan allotetraploid crop.</title>
        <authorList>
            <person name="Hatakeyama M."/>
            <person name="Aluri S."/>
            <person name="Balachadran M.T."/>
            <person name="Sivarajan S.R."/>
            <person name="Patrignani A."/>
            <person name="Gruter S."/>
            <person name="Poveda L."/>
            <person name="Shimizu-Inatsugi R."/>
            <person name="Baeten J."/>
            <person name="Francoijs K.J."/>
            <person name="Nataraja K.N."/>
            <person name="Reddy Y.A.N."/>
            <person name="Phadnis S."/>
            <person name="Ravikumar R.L."/>
            <person name="Schlapbach R."/>
            <person name="Sreeman S.M."/>
            <person name="Shimizu K.K."/>
        </authorList>
    </citation>
    <scope>NUCLEOTIDE SEQUENCE</scope>
</reference>
<feature type="region of interest" description="Disordered" evidence="1">
    <location>
        <begin position="1"/>
        <end position="68"/>
    </location>
</feature>
<protein>
    <submittedName>
        <fullName evidence="2">Uncharacterized protein</fullName>
    </submittedName>
</protein>
<dbReference type="EMBL" id="BQKI01000083">
    <property type="protein sequence ID" value="GJN31998.1"/>
    <property type="molecule type" value="Genomic_DNA"/>
</dbReference>
<feature type="compositionally biased region" description="Acidic residues" evidence="1">
    <location>
        <begin position="28"/>
        <end position="37"/>
    </location>
</feature>
<feature type="compositionally biased region" description="Basic residues" evidence="1">
    <location>
        <begin position="7"/>
        <end position="24"/>
    </location>
</feature>
<evidence type="ECO:0000313" key="3">
    <source>
        <dbReference type="Proteomes" id="UP001054889"/>
    </source>
</evidence>
<evidence type="ECO:0000313" key="2">
    <source>
        <dbReference type="EMBL" id="GJN31998.1"/>
    </source>
</evidence>
<feature type="compositionally biased region" description="Polar residues" evidence="1">
    <location>
        <begin position="45"/>
        <end position="56"/>
    </location>
</feature>
<dbReference type="Proteomes" id="UP001054889">
    <property type="component" value="Unassembled WGS sequence"/>
</dbReference>
<reference evidence="2" key="2">
    <citation type="submission" date="2021-12" db="EMBL/GenBank/DDBJ databases">
        <title>Resequencing data analysis of finger millet.</title>
        <authorList>
            <person name="Hatakeyama M."/>
            <person name="Aluri S."/>
            <person name="Balachadran M.T."/>
            <person name="Sivarajan S.R."/>
            <person name="Poveda L."/>
            <person name="Shimizu-Inatsugi R."/>
            <person name="Schlapbach R."/>
            <person name="Sreeman S.M."/>
            <person name="Shimizu K.K."/>
        </authorList>
    </citation>
    <scope>NUCLEOTIDE SEQUENCE</scope>
</reference>
<name>A0AAV5FAS7_ELECO</name>
<comment type="caution">
    <text evidence="2">The sequence shown here is derived from an EMBL/GenBank/DDBJ whole genome shotgun (WGS) entry which is preliminary data.</text>
</comment>
<accession>A0AAV5FAS7</accession>
<proteinExistence type="predicted"/>
<dbReference type="PANTHER" id="PTHR46327">
    <property type="entry name" value="F16F4.11 PROTEIN-RELATED"/>
    <property type="match status" value="1"/>
</dbReference>
<keyword evidence="3" id="KW-1185">Reference proteome</keyword>